<dbReference type="Gene3D" id="3.30.70.3040">
    <property type="match status" value="1"/>
</dbReference>
<dbReference type="InterPro" id="IPR040690">
    <property type="entry name" value="FtsX_ECD"/>
</dbReference>
<keyword evidence="4" id="KW-1185">Reference proteome</keyword>
<dbReference type="Pfam" id="PF18075">
    <property type="entry name" value="FtsX_ECD"/>
    <property type="match status" value="1"/>
</dbReference>
<gene>
    <name evidence="3" type="ORF">J2S55_003145</name>
</gene>
<proteinExistence type="predicted"/>
<feature type="transmembrane region" description="Helical" evidence="1">
    <location>
        <begin position="40"/>
        <end position="58"/>
    </location>
</feature>
<evidence type="ECO:0000313" key="3">
    <source>
        <dbReference type="EMBL" id="MDP9863879.1"/>
    </source>
</evidence>
<protein>
    <recommendedName>
        <fullName evidence="2">FtsX extracellular domain-containing protein</fullName>
    </recommendedName>
</protein>
<reference evidence="3 4" key="1">
    <citation type="submission" date="2023-07" db="EMBL/GenBank/DDBJ databases">
        <title>Sequencing the genomes of 1000 actinobacteria strains.</title>
        <authorList>
            <person name="Klenk H.-P."/>
        </authorList>
    </citation>
    <scope>NUCLEOTIDE SEQUENCE [LARGE SCALE GENOMIC DNA]</scope>
    <source>
        <strain evidence="3 4">DSM 44109</strain>
    </source>
</reference>
<sequence>MTVTENRLREALSAAAATAVDVRPLTAPARRRSRAPFRTAAAALAVAVIAFGAVRLSAPSPAPDGEIAAMAMSAVEPSGAPEVSVFLCKDGDPLPNCAGRGITETEREDLRRTLEGRPEVESVLFEDRQRAWEKFRRQYEDDPQMLAAIVPADMPESFRARIRPEAGSRAVARAASGLPGVSVVVDSACLLRKASLVSLARRILLGADDEERCSFTDKGR</sequence>
<dbReference type="RefSeq" id="WP_306861164.1">
    <property type="nucleotide sequence ID" value="NZ_JAUSRB010000002.1"/>
</dbReference>
<keyword evidence="1" id="KW-0812">Transmembrane</keyword>
<comment type="caution">
    <text evidence="3">The sequence shown here is derived from an EMBL/GenBank/DDBJ whole genome shotgun (WGS) entry which is preliminary data.</text>
</comment>
<keyword evidence="1" id="KW-1133">Transmembrane helix</keyword>
<keyword evidence="1" id="KW-0472">Membrane</keyword>
<organism evidence="3 4">
    <name type="scientific">Streptosporangium brasiliense</name>
    <dbReference type="NCBI Taxonomy" id="47480"/>
    <lineage>
        <taxon>Bacteria</taxon>
        <taxon>Bacillati</taxon>
        <taxon>Actinomycetota</taxon>
        <taxon>Actinomycetes</taxon>
        <taxon>Streptosporangiales</taxon>
        <taxon>Streptosporangiaceae</taxon>
        <taxon>Streptosporangium</taxon>
    </lineage>
</organism>
<evidence type="ECO:0000259" key="2">
    <source>
        <dbReference type="Pfam" id="PF18075"/>
    </source>
</evidence>
<dbReference type="EMBL" id="JAUSRB010000002">
    <property type="protein sequence ID" value="MDP9863879.1"/>
    <property type="molecule type" value="Genomic_DNA"/>
</dbReference>
<evidence type="ECO:0000256" key="1">
    <source>
        <dbReference type="SAM" id="Phobius"/>
    </source>
</evidence>
<evidence type="ECO:0000313" key="4">
    <source>
        <dbReference type="Proteomes" id="UP001230426"/>
    </source>
</evidence>
<dbReference type="Proteomes" id="UP001230426">
    <property type="component" value="Unassembled WGS sequence"/>
</dbReference>
<accession>A0ABT9R3T1</accession>
<name>A0ABT9R3T1_9ACTN</name>
<feature type="domain" description="FtsX extracellular" evidence="2">
    <location>
        <begin position="82"/>
        <end position="184"/>
    </location>
</feature>